<reference evidence="2 3" key="1">
    <citation type="submission" date="2021-03" db="EMBL/GenBank/DDBJ databases">
        <title>Thermosipho ferrireducens sp.nov., an anaerobic thermophilic iron-reducing bacterium isolated from a deep-sea hydrothermal sulfide deposits.</title>
        <authorList>
            <person name="Zeng X."/>
            <person name="Chen Y."/>
            <person name="Shao Z."/>
        </authorList>
    </citation>
    <scope>NUCLEOTIDE SEQUENCE [LARGE SCALE GENOMIC DNA]</scope>
    <source>
        <strain evidence="2 3">JL129W03</strain>
    </source>
</reference>
<organism evidence="2 3">
    <name type="scientific">Thermosipho ferrireducens</name>
    <dbReference type="NCBI Taxonomy" id="2571116"/>
    <lineage>
        <taxon>Bacteria</taxon>
        <taxon>Thermotogati</taxon>
        <taxon>Thermotogota</taxon>
        <taxon>Thermotogae</taxon>
        <taxon>Thermotogales</taxon>
        <taxon>Fervidobacteriaceae</taxon>
        <taxon>Thermosipho</taxon>
    </lineage>
</organism>
<dbReference type="Proteomes" id="UP000671862">
    <property type="component" value="Chromosome"/>
</dbReference>
<proteinExistence type="predicted"/>
<keyword evidence="2" id="KW-0547">Nucleotide-binding</keyword>
<dbReference type="EMBL" id="CP071446">
    <property type="protein sequence ID" value="QTA38340.1"/>
    <property type="molecule type" value="Genomic_DNA"/>
</dbReference>
<dbReference type="Pfam" id="PF00005">
    <property type="entry name" value="ABC_tran"/>
    <property type="match status" value="1"/>
</dbReference>
<evidence type="ECO:0000259" key="1">
    <source>
        <dbReference type="Pfam" id="PF00005"/>
    </source>
</evidence>
<dbReference type="Gene3D" id="3.40.50.300">
    <property type="entry name" value="P-loop containing nucleotide triphosphate hydrolases"/>
    <property type="match status" value="1"/>
</dbReference>
<evidence type="ECO:0000313" key="2">
    <source>
        <dbReference type="EMBL" id="QTA38340.1"/>
    </source>
</evidence>
<name>A0ABX7SAM2_9BACT</name>
<protein>
    <submittedName>
        <fullName evidence="2">ATP-binding cassette domain-containing protein</fullName>
    </submittedName>
</protein>
<dbReference type="RefSeq" id="WP_207567059.1">
    <property type="nucleotide sequence ID" value="NZ_CP071446.1"/>
</dbReference>
<sequence length="41" mass="4709">MKIPKNKIISIMGKSGRGKSTLLNIILKLYKPSKGEIYIFW</sequence>
<dbReference type="InterPro" id="IPR027417">
    <property type="entry name" value="P-loop_NTPase"/>
</dbReference>
<accession>A0ABX7SAM2</accession>
<feature type="domain" description="ABC transporter" evidence="1">
    <location>
        <begin position="1"/>
        <end position="39"/>
    </location>
</feature>
<keyword evidence="2" id="KW-0067">ATP-binding</keyword>
<dbReference type="GO" id="GO:0005524">
    <property type="term" value="F:ATP binding"/>
    <property type="evidence" value="ECO:0007669"/>
    <property type="project" value="UniProtKB-KW"/>
</dbReference>
<dbReference type="SUPFAM" id="SSF52540">
    <property type="entry name" value="P-loop containing nucleoside triphosphate hydrolases"/>
    <property type="match status" value="1"/>
</dbReference>
<dbReference type="InterPro" id="IPR003439">
    <property type="entry name" value="ABC_transporter-like_ATP-bd"/>
</dbReference>
<keyword evidence="3" id="KW-1185">Reference proteome</keyword>
<gene>
    <name evidence="2" type="ORF">JYK00_02035</name>
</gene>
<evidence type="ECO:0000313" key="3">
    <source>
        <dbReference type="Proteomes" id="UP000671862"/>
    </source>
</evidence>